<accession>Q7UMZ7</accession>
<feature type="region of interest" description="Disordered" evidence="1">
    <location>
        <begin position="235"/>
        <end position="254"/>
    </location>
</feature>
<evidence type="ECO:0000313" key="3">
    <source>
        <dbReference type="EMBL" id="CAD75622.1"/>
    </source>
</evidence>
<keyword evidence="4" id="KW-1185">Reference proteome</keyword>
<feature type="domain" description="Neutral/alkaline non-lysosomal ceramidase N-terminal" evidence="2">
    <location>
        <begin position="69"/>
        <end position="327"/>
    </location>
</feature>
<name>Q7UMZ7_RHOBA</name>
<sequence>MFHPAACSIITASIAAPFIDPSHLIHPLNPKDQSMPRPAFYRVLLSLCVAGLLFSSGLVLNAEDSGPVFRAGAATSNITPPLGEMIVGGWKPIPATNVHDELHARCLVLDDGNTKLAIVLCDNVGIPEEVFDLAKQQASDATGLPFSNMLLASTHTHSATTARGGLKTANETELTNYQTFVAHRISDGIRRALANLEPAKIGWGTVEEPSEVFNRRWFVTDASLLANPFGGIDQVRMNPPRGSSKLDRPAGPTDPEISFVSVQSPDGRPIALLANYSLHYVGGVRSGEVSADYFGYFGKFIEEKLDATDQSPPFVGILSNGTSGDVNNINFADKSPQKHEPYEKMQEVAEKVASRVFEAHQQIVFHDWVPLAVEHTTLTLKTRQPTPEMISHFEQINRDDDENPRSGHRREEIYADRITKILAGPKEVEIQLQALRIGDLGIAAIPFETFTETGLELKDRSPFQHTFTIELANGSFGYLPTPQQHRLGGYETWLGTNYVEKEATTKIVASLLEMFQTLQEDN</sequence>
<evidence type="ECO:0000259" key="2">
    <source>
        <dbReference type="Pfam" id="PF04734"/>
    </source>
</evidence>
<dbReference type="InParanoid" id="Q7UMZ7"/>
<proteinExistence type="predicted"/>
<evidence type="ECO:0000256" key="1">
    <source>
        <dbReference type="SAM" id="MobiDB-lite"/>
    </source>
</evidence>
<dbReference type="EnsemblBacteria" id="CAD75622">
    <property type="protein sequence ID" value="CAD75622"/>
    <property type="gene ID" value="RB7871"/>
</dbReference>
<gene>
    <name evidence="3" type="ordered locus">RB7871</name>
</gene>
<reference evidence="3 4" key="1">
    <citation type="journal article" date="2003" name="Proc. Natl. Acad. Sci. U.S.A.">
        <title>Complete genome sequence of the marine planctomycete Pirellula sp. strain 1.</title>
        <authorList>
            <person name="Gloeckner F.O."/>
            <person name="Kube M."/>
            <person name="Bauer M."/>
            <person name="Teeling H."/>
            <person name="Lombardot T."/>
            <person name="Ludwig W."/>
            <person name="Gade D."/>
            <person name="Beck A."/>
            <person name="Borzym K."/>
            <person name="Heitmann K."/>
            <person name="Rabus R."/>
            <person name="Schlesner H."/>
            <person name="Amann R."/>
            <person name="Reinhardt R."/>
        </authorList>
    </citation>
    <scope>NUCLEOTIDE SEQUENCE [LARGE SCALE GENOMIC DNA]</scope>
    <source>
        <strain evidence="4">DSM 10527 / NCIMB 13988 / SH1</strain>
    </source>
</reference>
<protein>
    <recommendedName>
        <fullName evidence="2">Neutral/alkaline non-lysosomal ceramidase N-terminal domain-containing protein</fullName>
    </recommendedName>
</protein>
<dbReference type="EMBL" id="BX294146">
    <property type="protein sequence ID" value="CAD75622.1"/>
    <property type="molecule type" value="Genomic_DNA"/>
</dbReference>
<dbReference type="eggNOG" id="COG3356">
    <property type="taxonomic scope" value="Bacteria"/>
</dbReference>
<dbReference type="KEGG" id="rba:RB7871"/>
<dbReference type="PATRIC" id="fig|243090.15.peg.3808"/>
<dbReference type="HOGENOM" id="CLU_030011_5_0_0"/>
<dbReference type="Pfam" id="PF04734">
    <property type="entry name" value="Ceramidase_alk"/>
    <property type="match status" value="1"/>
</dbReference>
<dbReference type="STRING" id="243090.RB7871"/>
<dbReference type="InterPro" id="IPR031329">
    <property type="entry name" value="NEUT/ALK_ceramidase_N"/>
</dbReference>
<dbReference type="Proteomes" id="UP000001025">
    <property type="component" value="Chromosome"/>
</dbReference>
<dbReference type="OrthoDB" id="9790058at2"/>
<organism evidence="3 4">
    <name type="scientific">Rhodopirellula baltica (strain DSM 10527 / NCIMB 13988 / SH1)</name>
    <dbReference type="NCBI Taxonomy" id="243090"/>
    <lineage>
        <taxon>Bacteria</taxon>
        <taxon>Pseudomonadati</taxon>
        <taxon>Planctomycetota</taxon>
        <taxon>Planctomycetia</taxon>
        <taxon>Pirellulales</taxon>
        <taxon>Pirellulaceae</taxon>
        <taxon>Rhodopirellula</taxon>
    </lineage>
</organism>
<dbReference type="AlphaFoldDB" id="Q7UMZ7"/>
<evidence type="ECO:0000313" key="4">
    <source>
        <dbReference type="Proteomes" id="UP000001025"/>
    </source>
</evidence>